<dbReference type="GO" id="GO:0017000">
    <property type="term" value="P:antibiotic biosynthetic process"/>
    <property type="evidence" value="ECO:0007669"/>
    <property type="project" value="UniProtKB-ARBA"/>
</dbReference>
<feature type="domain" description="Erythromycin biosynthesis protein CIII-like C-terminal" evidence="3">
    <location>
        <begin position="260"/>
        <end position="372"/>
    </location>
</feature>
<accession>A0A084SIC6</accession>
<dbReference type="InterPro" id="IPR050426">
    <property type="entry name" value="Glycosyltransferase_28"/>
</dbReference>
<protein>
    <recommendedName>
        <fullName evidence="3">Erythromycin biosynthesis protein CIII-like C-terminal domain-containing protein</fullName>
    </recommendedName>
</protein>
<organism evidence="4 5">
    <name type="scientific">Archangium violaceum Cb vi76</name>
    <dbReference type="NCBI Taxonomy" id="1406225"/>
    <lineage>
        <taxon>Bacteria</taxon>
        <taxon>Pseudomonadati</taxon>
        <taxon>Myxococcota</taxon>
        <taxon>Myxococcia</taxon>
        <taxon>Myxococcales</taxon>
        <taxon>Cystobacterineae</taxon>
        <taxon>Archangiaceae</taxon>
        <taxon>Archangium</taxon>
    </lineage>
</organism>
<dbReference type="InterPro" id="IPR010610">
    <property type="entry name" value="EryCIII-like_C"/>
</dbReference>
<dbReference type="GO" id="GO:0008194">
    <property type="term" value="F:UDP-glycosyltransferase activity"/>
    <property type="evidence" value="ECO:0007669"/>
    <property type="project" value="InterPro"/>
</dbReference>
<comment type="caution">
    <text evidence="4">The sequence shown here is derived from an EMBL/GenBank/DDBJ whole genome shotgun (WGS) entry which is preliminary data.</text>
</comment>
<comment type="similarity">
    <text evidence="1">Belongs to the UDP-glycosyltransferase family.</text>
</comment>
<sequence length="390" mass="43137">MARGVFFNVPLHGHVNATLPVVRELVNRGEEISYYLTEAFRPQVERAGGRFHGYDSTLERPGGVGLLPARMAGESRHVLPQVLEAVRAERPDYAVYDPMCLWGRMAAQLLGIPAISFRPTVANNGSPTGPFAAFMRNRAALFPGVFEQASKELMALMQEYGLPPLDIPRMLNHAEPLNLVCVPRAFQPQGDTFDERFVFVGPSIQPRGDTGDFPFSHLEGGPVLYISLGTVFNNWPDFYRMCFAAFGGTPWRVVLATGHAVNAAQLGPIPDNFLVRPSVPQLEVLERTSVFVTHGGANSLMEAFHYGVPVVVIPQMAEQPLNAQRVAELELGLALEKETVTVEQLRQSVERLSSEPAFREKVRTMQQEVRASGGYRRAVEAILELTRSSR</sequence>
<dbReference type="Gene3D" id="3.40.50.2000">
    <property type="entry name" value="Glycogen Phosphorylase B"/>
    <property type="match status" value="2"/>
</dbReference>
<dbReference type="AlphaFoldDB" id="A0A084SIC6"/>
<dbReference type="NCBIfam" id="TIGR01426">
    <property type="entry name" value="MGT"/>
    <property type="match status" value="1"/>
</dbReference>
<evidence type="ECO:0000259" key="3">
    <source>
        <dbReference type="Pfam" id="PF06722"/>
    </source>
</evidence>
<name>A0A084SIC6_9BACT</name>
<dbReference type="RefSeq" id="WP_043409459.1">
    <property type="nucleotide sequence ID" value="NZ_JPMI01000300.1"/>
</dbReference>
<evidence type="ECO:0000256" key="2">
    <source>
        <dbReference type="ARBA" id="ARBA00022679"/>
    </source>
</evidence>
<reference evidence="4 5" key="1">
    <citation type="submission" date="2014-07" db="EMBL/GenBank/DDBJ databases">
        <title>Draft Genome Sequence of Gephyronic Acid Producer, Cystobacter violaceus Strain Cb vi76.</title>
        <authorList>
            <person name="Stevens D.C."/>
            <person name="Young J."/>
            <person name="Carmichael R."/>
            <person name="Tan J."/>
            <person name="Taylor R.E."/>
        </authorList>
    </citation>
    <scope>NUCLEOTIDE SEQUENCE [LARGE SCALE GENOMIC DNA]</scope>
    <source>
        <strain evidence="4 5">Cb vi76</strain>
    </source>
</reference>
<evidence type="ECO:0000313" key="5">
    <source>
        <dbReference type="Proteomes" id="UP000028547"/>
    </source>
</evidence>
<evidence type="ECO:0000256" key="1">
    <source>
        <dbReference type="ARBA" id="ARBA00009995"/>
    </source>
</evidence>
<dbReference type="InterPro" id="IPR002213">
    <property type="entry name" value="UDP_glucos_trans"/>
</dbReference>
<dbReference type="GO" id="GO:0016758">
    <property type="term" value="F:hexosyltransferase activity"/>
    <property type="evidence" value="ECO:0007669"/>
    <property type="project" value="InterPro"/>
</dbReference>
<dbReference type="PANTHER" id="PTHR48050:SF13">
    <property type="entry name" value="STEROL 3-BETA-GLUCOSYLTRANSFERASE UGT80A2"/>
    <property type="match status" value="1"/>
</dbReference>
<dbReference type="EMBL" id="JPMI01000300">
    <property type="protein sequence ID" value="KFA88211.1"/>
    <property type="molecule type" value="Genomic_DNA"/>
</dbReference>
<proteinExistence type="inferred from homology"/>
<dbReference type="CDD" id="cd03784">
    <property type="entry name" value="GT1_Gtf-like"/>
    <property type="match status" value="1"/>
</dbReference>
<gene>
    <name evidence="4" type="ORF">Q664_42590</name>
</gene>
<dbReference type="FunFam" id="3.40.50.2000:FF:000072">
    <property type="entry name" value="Glycosyl transferase"/>
    <property type="match status" value="1"/>
</dbReference>
<dbReference type="Pfam" id="PF06722">
    <property type="entry name" value="EryCIII-like_C"/>
    <property type="match status" value="1"/>
</dbReference>
<dbReference type="PANTHER" id="PTHR48050">
    <property type="entry name" value="STEROL 3-BETA-GLUCOSYLTRANSFERASE"/>
    <property type="match status" value="1"/>
</dbReference>
<dbReference type="InterPro" id="IPR006326">
    <property type="entry name" value="UDPGT_MGT-like"/>
</dbReference>
<keyword evidence="2" id="KW-0808">Transferase</keyword>
<dbReference type="Proteomes" id="UP000028547">
    <property type="component" value="Unassembled WGS sequence"/>
</dbReference>
<evidence type="ECO:0000313" key="4">
    <source>
        <dbReference type="EMBL" id="KFA88211.1"/>
    </source>
</evidence>
<dbReference type="SUPFAM" id="SSF53756">
    <property type="entry name" value="UDP-Glycosyltransferase/glycogen phosphorylase"/>
    <property type="match status" value="1"/>
</dbReference>